<evidence type="ECO:0000313" key="1">
    <source>
        <dbReference type="EMBL" id="QMW04495.1"/>
    </source>
</evidence>
<organism evidence="1 2">
    <name type="scientific">Spirosoma foliorum</name>
    <dbReference type="NCBI Taxonomy" id="2710596"/>
    <lineage>
        <taxon>Bacteria</taxon>
        <taxon>Pseudomonadati</taxon>
        <taxon>Bacteroidota</taxon>
        <taxon>Cytophagia</taxon>
        <taxon>Cytophagales</taxon>
        <taxon>Cytophagaceae</taxon>
        <taxon>Spirosoma</taxon>
    </lineage>
</organism>
<dbReference type="Pfam" id="PF17642">
    <property type="entry name" value="TssD"/>
    <property type="match status" value="1"/>
</dbReference>
<evidence type="ECO:0000313" key="2">
    <source>
        <dbReference type="Proteomes" id="UP000515369"/>
    </source>
</evidence>
<evidence type="ECO:0008006" key="3">
    <source>
        <dbReference type="Google" id="ProtNLM"/>
    </source>
</evidence>
<keyword evidence="2" id="KW-1185">Reference proteome</keyword>
<dbReference type="InterPro" id="IPR041408">
    <property type="entry name" value="Hcp_Tssd"/>
</dbReference>
<dbReference type="RefSeq" id="WP_182461754.1">
    <property type="nucleotide sequence ID" value="NZ_CP059732.1"/>
</dbReference>
<proteinExistence type="predicted"/>
<dbReference type="EMBL" id="CP059732">
    <property type="protein sequence ID" value="QMW04495.1"/>
    <property type="molecule type" value="Genomic_DNA"/>
</dbReference>
<accession>A0A7G5H053</accession>
<reference evidence="1 2" key="1">
    <citation type="submission" date="2020-07" db="EMBL/GenBank/DDBJ databases">
        <title>Spirosoma foliorum sp. nov., isolated from the leaves on the Nejang mountain Korea, Republic of.</title>
        <authorList>
            <person name="Ho H."/>
            <person name="Lee Y.-J."/>
            <person name="Nurcahyanto D.-A."/>
            <person name="Kim S.-G."/>
        </authorList>
    </citation>
    <scope>NUCLEOTIDE SEQUENCE [LARGE SCALE GENOMIC DNA]</scope>
    <source>
        <strain evidence="1 2">PL0136</strain>
    </source>
</reference>
<gene>
    <name evidence="1" type="ORF">H3H32_06010</name>
</gene>
<name>A0A7G5H053_9BACT</name>
<dbReference type="AlphaFoldDB" id="A0A7G5H053"/>
<dbReference type="GO" id="GO:0033104">
    <property type="term" value="C:type VI protein secretion system complex"/>
    <property type="evidence" value="ECO:0007669"/>
    <property type="project" value="InterPro"/>
</dbReference>
<dbReference type="Proteomes" id="UP000515369">
    <property type="component" value="Chromosome"/>
</dbReference>
<dbReference type="KEGG" id="sfol:H3H32_06010"/>
<protein>
    <recommendedName>
        <fullName evidence="3">Phage tail protein</fullName>
    </recommendedName>
</protein>
<sequence>MSFQATLTIEGKSFNVLQCKHSLSQKYERGKPTSGVRGGAIQVIIDGTDDDLLGSWATSPTLKKDGEITFDRVDQKSSLQKLEFQEAYATVYLEFLASDTIDSEGVHNAIIESIQLDMVSTTDPDNVRAIDSTKTLVKFTERTGVSNCILLRISAAKIKLDGIEHQNT</sequence>